<sequence length="371" mass="43692">MWHDEQTINGHVTDDPEYEEKDDSRPFFQRKPCEVGIYLSVYQAKPHEDSHGLEHYLRMHTTELLFDEFCKIGTVDIRGKFEARKVLNEMYIERFEPGIVLAVGFETLEALDDLWTYHRDGNLNALMHEFLITPRVLEAAEVDKVIMVTKLWDDEYEACKEEIENKTRMRVNIINRPVDVKLVKRLKNYQSVLATELSAMRDLDNEMEINRDEFMNCVRNVLPVDIEVIRTLAEFEAMATSTKAKKMYNRNVLDMYLNIINKLRDYYDTFEAEIVTPFLQIHRECENDKQRDIKGKIIGMVRGMQKMLDPAGDLRSVMHAETERILIRREIPIFLGLLSLVPIGVERVADIDIMIDEYAREFQIEFKKEDK</sequence>
<keyword evidence="3" id="KW-1185">Reference proteome</keyword>
<feature type="region of interest" description="Disordered" evidence="1">
    <location>
        <begin position="1"/>
        <end position="24"/>
    </location>
</feature>
<organism evidence="2 3">
    <name type="scientific">Dreissena polymorpha</name>
    <name type="common">Zebra mussel</name>
    <name type="synonym">Mytilus polymorpha</name>
    <dbReference type="NCBI Taxonomy" id="45954"/>
    <lineage>
        <taxon>Eukaryota</taxon>
        <taxon>Metazoa</taxon>
        <taxon>Spiralia</taxon>
        <taxon>Lophotrochozoa</taxon>
        <taxon>Mollusca</taxon>
        <taxon>Bivalvia</taxon>
        <taxon>Autobranchia</taxon>
        <taxon>Heteroconchia</taxon>
        <taxon>Euheterodonta</taxon>
        <taxon>Imparidentia</taxon>
        <taxon>Neoheterodontei</taxon>
        <taxon>Myida</taxon>
        <taxon>Dreissenoidea</taxon>
        <taxon>Dreissenidae</taxon>
        <taxon>Dreissena</taxon>
    </lineage>
</organism>
<name>A0A9D4S9C3_DREPO</name>
<gene>
    <name evidence="2" type="ORF">DPMN_021652</name>
</gene>
<evidence type="ECO:0000313" key="3">
    <source>
        <dbReference type="Proteomes" id="UP000828390"/>
    </source>
</evidence>
<dbReference type="Proteomes" id="UP000828390">
    <property type="component" value="Unassembled WGS sequence"/>
</dbReference>
<dbReference type="AlphaFoldDB" id="A0A9D4S9C3"/>
<accession>A0A9D4S9C3</accession>
<comment type="caution">
    <text evidence="2">The sequence shown here is derived from an EMBL/GenBank/DDBJ whole genome shotgun (WGS) entry which is preliminary data.</text>
</comment>
<dbReference type="OrthoDB" id="6285637at2759"/>
<evidence type="ECO:0000256" key="1">
    <source>
        <dbReference type="SAM" id="MobiDB-lite"/>
    </source>
</evidence>
<reference evidence="2" key="1">
    <citation type="journal article" date="2019" name="bioRxiv">
        <title>The Genome of the Zebra Mussel, Dreissena polymorpha: A Resource for Invasive Species Research.</title>
        <authorList>
            <person name="McCartney M.A."/>
            <person name="Auch B."/>
            <person name="Kono T."/>
            <person name="Mallez S."/>
            <person name="Zhang Y."/>
            <person name="Obille A."/>
            <person name="Becker A."/>
            <person name="Abrahante J.E."/>
            <person name="Garbe J."/>
            <person name="Badalamenti J.P."/>
            <person name="Herman A."/>
            <person name="Mangelson H."/>
            <person name="Liachko I."/>
            <person name="Sullivan S."/>
            <person name="Sone E.D."/>
            <person name="Koren S."/>
            <person name="Silverstein K.A.T."/>
            <person name="Beckman K.B."/>
            <person name="Gohl D.M."/>
        </authorList>
    </citation>
    <scope>NUCLEOTIDE SEQUENCE</scope>
    <source>
        <strain evidence="2">Duluth1</strain>
        <tissue evidence="2">Whole animal</tissue>
    </source>
</reference>
<protein>
    <submittedName>
        <fullName evidence="2">Uncharacterized protein</fullName>
    </submittedName>
</protein>
<evidence type="ECO:0000313" key="2">
    <source>
        <dbReference type="EMBL" id="KAH3897464.1"/>
    </source>
</evidence>
<reference evidence="2" key="2">
    <citation type="submission" date="2020-11" db="EMBL/GenBank/DDBJ databases">
        <authorList>
            <person name="McCartney M.A."/>
            <person name="Auch B."/>
            <person name="Kono T."/>
            <person name="Mallez S."/>
            <person name="Becker A."/>
            <person name="Gohl D.M."/>
            <person name="Silverstein K.A.T."/>
            <person name="Koren S."/>
            <person name="Bechman K.B."/>
            <person name="Herman A."/>
            <person name="Abrahante J.E."/>
            <person name="Garbe J."/>
        </authorList>
    </citation>
    <scope>NUCLEOTIDE SEQUENCE</scope>
    <source>
        <strain evidence="2">Duluth1</strain>
        <tissue evidence="2">Whole animal</tissue>
    </source>
</reference>
<dbReference type="EMBL" id="JAIWYP010000001">
    <property type="protein sequence ID" value="KAH3897464.1"/>
    <property type="molecule type" value="Genomic_DNA"/>
</dbReference>
<proteinExistence type="predicted"/>